<dbReference type="AlphaFoldDB" id="A0AAE0LVX2"/>
<dbReference type="RefSeq" id="XP_062663095.1">
    <property type="nucleotide sequence ID" value="XM_062803306.1"/>
</dbReference>
<dbReference type="EMBL" id="JAUEPN010000002">
    <property type="protein sequence ID" value="KAK3299581.1"/>
    <property type="molecule type" value="Genomic_DNA"/>
</dbReference>
<dbReference type="GeneID" id="87840254"/>
<evidence type="ECO:0000313" key="1">
    <source>
        <dbReference type="EMBL" id="KAK3299581.1"/>
    </source>
</evidence>
<name>A0AAE0LVX2_9PEZI</name>
<evidence type="ECO:0000313" key="2">
    <source>
        <dbReference type="Proteomes" id="UP001278766"/>
    </source>
</evidence>
<organism evidence="1 2">
    <name type="scientific">Chaetomium fimeti</name>
    <dbReference type="NCBI Taxonomy" id="1854472"/>
    <lineage>
        <taxon>Eukaryota</taxon>
        <taxon>Fungi</taxon>
        <taxon>Dikarya</taxon>
        <taxon>Ascomycota</taxon>
        <taxon>Pezizomycotina</taxon>
        <taxon>Sordariomycetes</taxon>
        <taxon>Sordariomycetidae</taxon>
        <taxon>Sordariales</taxon>
        <taxon>Chaetomiaceae</taxon>
        <taxon>Chaetomium</taxon>
    </lineage>
</organism>
<comment type="caution">
    <text evidence="1">The sequence shown here is derived from an EMBL/GenBank/DDBJ whole genome shotgun (WGS) entry which is preliminary data.</text>
</comment>
<proteinExistence type="predicted"/>
<reference evidence="1" key="2">
    <citation type="submission" date="2023-06" db="EMBL/GenBank/DDBJ databases">
        <authorList>
            <consortium name="Lawrence Berkeley National Laboratory"/>
            <person name="Haridas S."/>
            <person name="Hensen N."/>
            <person name="Bonometti L."/>
            <person name="Westerberg I."/>
            <person name="Brannstrom I.O."/>
            <person name="Guillou S."/>
            <person name="Cros-Aarteil S."/>
            <person name="Calhoun S."/>
            <person name="Kuo A."/>
            <person name="Mondo S."/>
            <person name="Pangilinan J."/>
            <person name="Riley R."/>
            <person name="Labutti K."/>
            <person name="Andreopoulos B."/>
            <person name="Lipzen A."/>
            <person name="Chen C."/>
            <person name="Yanf M."/>
            <person name="Daum C."/>
            <person name="Ng V."/>
            <person name="Clum A."/>
            <person name="Steindorff A."/>
            <person name="Ohm R."/>
            <person name="Martin F."/>
            <person name="Silar P."/>
            <person name="Natvig D."/>
            <person name="Lalanne C."/>
            <person name="Gautier V."/>
            <person name="Ament-Velasquez S.L."/>
            <person name="Kruys A."/>
            <person name="Hutchinson M.I."/>
            <person name="Powell A.J."/>
            <person name="Barry K."/>
            <person name="Miller A.N."/>
            <person name="Grigoriev I.V."/>
            <person name="Debuchy R."/>
            <person name="Gladieux P."/>
            <person name="Thoren M.H."/>
            <person name="Johannesson H."/>
        </authorList>
    </citation>
    <scope>NUCLEOTIDE SEQUENCE</scope>
    <source>
        <strain evidence="1">CBS 168.71</strain>
    </source>
</reference>
<accession>A0AAE0LVX2</accession>
<keyword evidence="2" id="KW-1185">Reference proteome</keyword>
<evidence type="ECO:0008006" key="3">
    <source>
        <dbReference type="Google" id="ProtNLM"/>
    </source>
</evidence>
<gene>
    <name evidence="1" type="ORF">B0H64DRAFT_389071</name>
</gene>
<reference evidence="1" key="1">
    <citation type="journal article" date="2023" name="Mol. Phylogenet. Evol.">
        <title>Genome-scale phylogeny and comparative genomics of the fungal order Sordariales.</title>
        <authorList>
            <person name="Hensen N."/>
            <person name="Bonometti L."/>
            <person name="Westerberg I."/>
            <person name="Brannstrom I.O."/>
            <person name="Guillou S."/>
            <person name="Cros-Aarteil S."/>
            <person name="Calhoun S."/>
            <person name="Haridas S."/>
            <person name="Kuo A."/>
            <person name="Mondo S."/>
            <person name="Pangilinan J."/>
            <person name="Riley R."/>
            <person name="LaButti K."/>
            <person name="Andreopoulos B."/>
            <person name="Lipzen A."/>
            <person name="Chen C."/>
            <person name="Yan M."/>
            <person name="Daum C."/>
            <person name="Ng V."/>
            <person name="Clum A."/>
            <person name="Steindorff A."/>
            <person name="Ohm R.A."/>
            <person name="Martin F."/>
            <person name="Silar P."/>
            <person name="Natvig D.O."/>
            <person name="Lalanne C."/>
            <person name="Gautier V."/>
            <person name="Ament-Velasquez S.L."/>
            <person name="Kruys A."/>
            <person name="Hutchinson M.I."/>
            <person name="Powell A.J."/>
            <person name="Barry K."/>
            <person name="Miller A.N."/>
            <person name="Grigoriev I.V."/>
            <person name="Debuchy R."/>
            <person name="Gladieux P."/>
            <person name="Hiltunen Thoren M."/>
            <person name="Johannesson H."/>
        </authorList>
    </citation>
    <scope>NUCLEOTIDE SEQUENCE</scope>
    <source>
        <strain evidence="1">CBS 168.71</strain>
    </source>
</reference>
<sequence length="307" mass="34530">MALLQLPSEVLLHMLDGVGASFFYKDIRRLHVSKRWYSLAWLIMAREVHLNLRTLPRLLENEEVFGRIRTHLSSVNLYLHFLGKTVRDDPSPDDKCVVEANSFLDQLVVPLRHCPQLKSLSIIAALGLFGLSTGSIGSLLSVCPLTSLHIDIPIRLALWRGRPGYNDHTAHLCRCINALLPSLRRLSCRLHLICDQLLEPLPDDANGPLKLEELIINLTQPSFTGQGRHHPRNCGSILAPFEPVQKAIENQAEALVARLNNPRMVRVIGYGVLLQEIYAYDAITKRRTRLEPDAEWDAEGQVVADEG</sequence>
<protein>
    <recommendedName>
        <fullName evidence="3">F-box domain-containing protein</fullName>
    </recommendedName>
</protein>
<dbReference type="Proteomes" id="UP001278766">
    <property type="component" value="Unassembled WGS sequence"/>
</dbReference>